<dbReference type="CDD" id="cd22157">
    <property type="entry name" value="F-box_AtFBW1-like"/>
    <property type="match status" value="1"/>
</dbReference>
<dbReference type="Pfam" id="PF00646">
    <property type="entry name" value="F-box"/>
    <property type="match status" value="1"/>
</dbReference>
<dbReference type="InterPro" id="IPR017451">
    <property type="entry name" value="F-box-assoc_interact_dom"/>
</dbReference>
<keyword evidence="3" id="KW-1185">Reference proteome</keyword>
<reference evidence="2" key="1">
    <citation type="submission" date="2023-07" db="EMBL/GenBank/DDBJ databases">
        <title>A chromosome-level genome assembly of Lolium multiflorum.</title>
        <authorList>
            <person name="Chen Y."/>
            <person name="Copetti D."/>
            <person name="Kolliker R."/>
            <person name="Studer B."/>
        </authorList>
    </citation>
    <scope>NUCLEOTIDE SEQUENCE</scope>
    <source>
        <strain evidence="2">02402/16</strain>
        <tissue evidence="2">Leaf</tissue>
    </source>
</reference>
<proteinExistence type="predicted"/>
<accession>A0AAD8WZ38</accession>
<dbReference type="Gene3D" id="2.120.10.80">
    <property type="entry name" value="Kelch-type beta propeller"/>
    <property type="match status" value="1"/>
</dbReference>
<dbReference type="Proteomes" id="UP001231189">
    <property type="component" value="Unassembled WGS sequence"/>
</dbReference>
<dbReference type="EMBL" id="JAUUTY010000002">
    <property type="protein sequence ID" value="KAK1686070.1"/>
    <property type="molecule type" value="Genomic_DNA"/>
</dbReference>
<dbReference type="PANTHER" id="PTHR31111">
    <property type="entry name" value="BNAA05G37150D PROTEIN-RELATED"/>
    <property type="match status" value="1"/>
</dbReference>
<name>A0AAD8WZ38_LOLMU</name>
<dbReference type="Gene3D" id="1.20.1280.50">
    <property type="match status" value="1"/>
</dbReference>
<dbReference type="InterPro" id="IPR011043">
    <property type="entry name" value="Gal_Oxase/kelch_b-propeller"/>
</dbReference>
<sequence length="404" mass="45213">MEPASKRSTVPPADASIVLSPDELWEVLLRVPAKALCRFRSVCRSWRSLFSDPSFIKEHAALRPGLILALAGDNDRINMTDLSGSVVRQITIGPEHVGVSRKHPGPLHLFLDHNRVRVVDPDTGAASTLPSDGLQRSVGSLYEGSYALGRVASTGQHKVLRVVSRYNYSANRRMEQHCHVFTLGDDRWRPVASTFLCVNFHTAPYHVVAHSAVIQGVAYFLPHRKFPSFDIFGGADNSAIDTNCVLAFDLHTEEWRPATLAGPPAIDNTNLDCEVTLAKLSGSLVMLRHSIDYHDYSMAQIDVWFATDLENGVWVKGHSIRLELPMAEPWMFASNVRLLRVLDDGRVVLYYSGNHSSGNWSWPEPDWRTRIYDPRTKTCTDVPHHGVRYIAGMYRGSMLCLESQ</sequence>
<evidence type="ECO:0000313" key="2">
    <source>
        <dbReference type="EMBL" id="KAK1686070.1"/>
    </source>
</evidence>
<dbReference type="InterPro" id="IPR001810">
    <property type="entry name" value="F-box_dom"/>
</dbReference>
<dbReference type="PANTHER" id="PTHR31111:SF133">
    <property type="entry name" value="OS07G0196600 PROTEIN"/>
    <property type="match status" value="1"/>
</dbReference>
<organism evidence="2 3">
    <name type="scientific">Lolium multiflorum</name>
    <name type="common">Italian ryegrass</name>
    <name type="synonym">Lolium perenne subsp. multiflorum</name>
    <dbReference type="NCBI Taxonomy" id="4521"/>
    <lineage>
        <taxon>Eukaryota</taxon>
        <taxon>Viridiplantae</taxon>
        <taxon>Streptophyta</taxon>
        <taxon>Embryophyta</taxon>
        <taxon>Tracheophyta</taxon>
        <taxon>Spermatophyta</taxon>
        <taxon>Magnoliopsida</taxon>
        <taxon>Liliopsida</taxon>
        <taxon>Poales</taxon>
        <taxon>Poaceae</taxon>
        <taxon>BOP clade</taxon>
        <taxon>Pooideae</taxon>
        <taxon>Poodae</taxon>
        <taxon>Poeae</taxon>
        <taxon>Poeae Chloroplast Group 2 (Poeae type)</taxon>
        <taxon>Loliodinae</taxon>
        <taxon>Loliinae</taxon>
        <taxon>Lolium</taxon>
    </lineage>
</organism>
<evidence type="ECO:0000313" key="3">
    <source>
        <dbReference type="Proteomes" id="UP001231189"/>
    </source>
</evidence>
<feature type="domain" description="F-box" evidence="1">
    <location>
        <begin position="19"/>
        <end position="59"/>
    </location>
</feature>
<dbReference type="NCBIfam" id="TIGR01640">
    <property type="entry name" value="F_box_assoc_1"/>
    <property type="match status" value="1"/>
</dbReference>
<dbReference type="SMART" id="SM00256">
    <property type="entry name" value="FBOX"/>
    <property type="match status" value="1"/>
</dbReference>
<dbReference type="SUPFAM" id="SSF50965">
    <property type="entry name" value="Galactose oxidase, central domain"/>
    <property type="match status" value="1"/>
</dbReference>
<comment type="caution">
    <text evidence="2">The sequence shown here is derived from an EMBL/GenBank/DDBJ whole genome shotgun (WGS) entry which is preliminary data.</text>
</comment>
<dbReference type="AlphaFoldDB" id="A0AAD8WZ38"/>
<protein>
    <recommendedName>
        <fullName evidence="1">F-box domain-containing protein</fullName>
    </recommendedName>
</protein>
<dbReference type="InterPro" id="IPR015915">
    <property type="entry name" value="Kelch-typ_b-propeller"/>
</dbReference>
<evidence type="ECO:0000259" key="1">
    <source>
        <dbReference type="SMART" id="SM00256"/>
    </source>
</evidence>
<dbReference type="InterPro" id="IPR036047">
    <property type="entry name" value="F-box-like_dom_sf"/>
</dbReference>
<gene>
    <name evidence="2" type="ORF">QYE76_046918</name>
</gene>
<dbReference type="SUPFAM" id="SSF81383">
    <property type="entry name" value="F-box domain"/>
    <property type="match status" value="1"/>
</dbReference>
<dbReference type="InterPro" id="IPR013187">
    <property type="entry name" value="F-box-assoc_dom_typ3"/>
</dbReference>
<dbReference type="Pfam" id="PF08268">
    <property type="entry name" value="FBA_3"/>
    <property type="match status" value="1"/>
</dbReference>